<organism evidence="2">
    <name type="scientific">Rhizophagus irregularis (strain DAOM 181602 / DAOM 197198 / MUCL 43194)</name>
    <name type="common">Arbuscular mycorrhizal fungus</name>
    <name type="synonym">Glomus intraradices</name>
    <dbReference type="NCBI Taxonomy" id="747089"/>
    <lineage>
        <taxon>Eukaryota</taxon>
        <taxon>Fungi</taxon>
        <taxon>Fungi incertae sedis</taxon>
        <taxon>Mucoromycota</taxon>
        <taxon>Glomeromycotina</taxon>
        <taxon>Glomeromycetes</taxon>
        <taxon>Glomerales</taxon>
        <taxon>Glomeraceae</taxon>
        <taxon>Rhizophagus</taxon>
    </lineage>
</organism>
<sequence length="97" mass="11359">MSSRLKIIVEAEIIKNFELEAKYYEAMDEIVKLRAKHKARIEELKKRRTDIIAENARLDAENVARVAKSEQDSRQPQNDFLFEKPTNLPDFVLDRAV</sequence>
<proteinExistence type="predicted"/>
<dbReference type="EMBL" id="KI279096">
    <property type="protein sequence ID" value="ESA18575.1"/>
    <property type="molecule type" value="Genomic_DNA"/>
</dbReference>
<dbReference type="AlphaFoldDB" id="U9UDX7"/>
<keyword evidence="1" id="KW-0175">Coiled coil</keyword>
<protein>
    <submittedName>
        <fullName evidence="2">Uncharacterized protein</fullName>
    </submittedName>
</protein>
<dbReference type="HOGENOM" id="CLU_183202_0_0_1"/>
<accession>U9UDX7</accession>
<gene>
    <name evidence="2" type="ORF">GLOINDRAFT_20557</name>
</gene>
<evidence type="ECO:0000256" key="1">
    <source>
        <dbReference type="SAM" id="Coils"/>
    </source>
</evidence>
<evidence type="ECO:0000313" key="2">
    <source>
        <dbReference type="EMBL" id="ESA18575.1"/>
    </source>
</evidence>
<feature type="coiled-coil region" evidence="1">
    <location>
        <begin position="27"/>
        <end position="61"/>
    </location>
</feature>
<name>U9UDX7_RHIID</name>
<reference evidence="2" key="1">
    <citation type="submission" date="2013-07" db="EMBL/GenBank/DDBJ databases">
        <title>The genome of an arbuscular mycorrhizal fungus provides insights into the evolution of the oldest plant symbiosis.</title>
        <authorList>
            <consortium name="DOE Joint Genome Institute"/>
            <person name="Tisserant E."/>
            <person name="Malbreil M."/>
            <person name="Kuo A."/>
            <person name="Kohler A."/>
            <person name="Symeonidi A."/>
            <person name="Balestrini R."/>
            <person name="Charron P."/>
            <person name="Duensing N."/>
            <person name="Frei-dit-Frey N."/>
            <person name="Gianinazzi-Pearson V."/>
            <person name="Gilbert B."/>
            <person name="Handa Y."/>
            <person name="Hijri M."/>
            <person name="Kaul R."/>
            <person name="Kawaguchi M."/>
            <person name="Krajinski F."/>
            <person name="Lammers P."/>
            <person name="Lapierre D."/>
            <person name="Masclaux F.G."/>
            <person name="Murat C."/>
            <person name="Morin E."/>
            <person name="Ndikumana S."/>
            <person name="Pagni M."/>
            <person name="Petitpierre D."/>
            <person name="Requena N."/>
            <person name="Rosikiewicz P."/>
            <person name="Riley R."/>
            <person name="Saito K."/>
            <person name="San Clemente H."/>
            <person name="Shapiro H."/>
            <person name="van Tuinen D."/>
            <person name="Becard G."/>
            <person name="Bonfante P."/>
            <person name="Paszkowski U."/>
            <person name="Shachar-Hill Y."/>
            <person name="Young J.P."/>
            <person name="Sanders I.R."/>
            <person name="Henrissat B."/>
            <person name="Rensing S.A."/>
            <person name="Grigoriev I.V."/>
            <person name="Corradi N."/>
            <person name="Roux C."/>
            <person name="Martin F."/>
        </authorList>
    </citation>
    <scope>NUCLEOTIDE SEQUENCE</scope>
    <source>
        <strain evidence="2">DAOM 197198</strain>
    </source>
</reference>